<dbReference type="AlphaFoldDB" id="A0AAU9CRZ3"/>
<dbReference type="Gene3D" id="3.30.2310.20">
    <property type="entry name" value="RelE-like"/>
    <property type="match status" value="1"/>
</dbReference>
<gene>
    <name evidence="1" type="ORF">KIMC2_12760</name>
</gene>
<evidence type="ECO:0000313" key="2">
    <source>
        <dbReference type="Proteomes" id="UP001321804"/>
    </source>
</evidence>
<sequence>MLLCYFHPHSLSGFLKVKKQVKKQSKESNLNLVILELHFDGYNGDCLLVYVPTNEKVFLTGIGTHSELFK</sequence>
<keyword evidence="2" id="KW-1185">Reference proteome</keyword>
<name>A0AAU9CRZ3_9LACO</name>
<dbReference type="EMBL" id="AP026801">
    <property type="protein sequence ID" value="BDR56714.1"/>
    <property type="molecule type" value="Genomic_DNA"/>
</dbReference>
<organism evidence="1 2">
    <name type="scientific">Xylocopilactobacillus apis</name>
    <dbReference type="NCBI Taxonomy" id="2932183"/>
    <lineage>
        <taxon>Bacteria</taxon>
        <taxon>Bacillati</taxon>
        <taxon>Bacillota</taxon>
        <taxon>Bacilli</taxon>
        <taxon>Lactobacillales</taxon>
        <taxon>Lactobacillaceae</taxon>
        <taxon>Xylocopilactobacillus</taxon>
    </lineage>
</organism>
<reference evidence="1 2" key="1">
    <citation type="journal article" date="2023" name="Microbiol. Spectr.">
        <title>Symbiosis of Carpenter Bees with Uncharacterized Lactic Acid Bacteria Showing NAD Auxotrophy.</title>
        <authorList>
            <person name="Kawasaki S."/>
            <person name="Ozawa K."/>
            <person name="Mori T."/>
            <person name="Yamamoto A."/>
            <person name="Ito M."/>
            <person name="Ohkuma M."/>
            <person name="Sakamoto M."/>
            <person name="Matsutani M."/>
        </authorList>
    </citation>
    <scope>NUCLEOTIDE SEQUENCE [LARGE SCALE GENOMIC DNA]</scope>
    <source>
        <strain evidence="1 2">KimC2</strain>
    </source>
</reference>
<evidence type="ECO:0000313" key="1">
    <source>
        <dbReference type="EMBL" id="BDR56714.1"/>
    </source>
</evidence>
<protein>
    <submittedName>
        <fullName evidence="1">Uncharacterized protein</fullName>
    </submittedName>
</protein>
<dbReference type="KEGG" id="xak:KIMC2_12760"/>
<proteinExistence type="predicted"/>
<dbReference type="InterPro" id="IPR035093">
    <property type="entry name" value="RelE/ParE_toxin_dom_sf"/>
</dbReference>
<accession>A0AAU9CRZ3</accession>
<dbReference type="Proteomes" id="UP001321804">
    <property type="component" value="Chromosome"/>
</dbReference>